<name>A0A135TZ77_9PEZI</name>
<proteinExistence type="predicted"/>
<evidence type="ECO:0000256" key="1">
    <source>
        <dbReference type="SAM" id="MobiDB-lite"/>
    </source>
</evidence>
<feature type="region of interest" description="Disordered" evidence="1">
    <location>
        <begin position="263"/>
        <end position="285"/>
    </location>
</feature>
<reference evidence="2 3" key="1">
    <citation type="submission" date="2014-02" db="EMBL/GenBank/DDBJ databases">
        <title>The genome sequence of Colletotrichum nymphaeae SA-01.</title>
        <authorList>
            <person name="Baroncelli R."/>
            <person name="Thon M.R."/>
        </authorList>
    </citation>
    <scope>NUCLEOTIDE SEQUENCE [LARGE SCALE GENOMIC DNA]</scope>
    <source>
        <strain evidence="2 3">SA-01</strain>
    </source>
</reference>
<protein>
    <submittedName>
        <fullName evidence="2">Uncharacterized protein</fullName>
    </submittedName>
</protein>
<feature type="region of interest" description="Disordered" evidence="1">
    <location>
        <begin position="66"/>
        <end position="85"/>
    </location>
</feature>
<dbReference type="AlphaFoldDB" id="A0A135TZ77"/>
<evidence type="ECO:0000313" key="3">
    <source>
        <dbReference type="Proteomes" id="UP000070054"/>
    </source>
</evidence>
<comment type="caution">
    <text evidence="2">The sequence shown here is derived from an EMBL/GenBank/DDBJ whole genome shotgun (WGS) entry which is preliminary data.</text>
</comment>
<keyword evidence="3" id="KW-1185">Reference proteome</keyword>
<organism evidence="2 3">
    <name type="scientific">Colletotrichum nymphaeae SA-01</name>
    <dbReference type="NCBI Taxonomy" id="1460502"/>
    <lineage>
        <taxon>Eukaryota</taxon>
        <taxon>Fungi</taxon>
        <taxon>Dikarya</taxon>
        <taxon>Ascomycota</taxon>
        <taxon>Pezizomycotina</taxon>
        <taxon>Sordariomycetes</taxon>
        <taxon>Hypocreomycetidae</taxon>
        <taxon>Glomerellales</taxon>
        <taxon>Glomerellaceae</taxon>
        <taxon>Colletotrichum</taxon>
        <taxon>Colletotrichum acutatum species complex</taxon>
    </lineage>
</organism>
<accession>A0A135TZ77</accession>
<evidence type="ECO:0000313" key="2">
    <source>
        <dbReference type="EMBL" id="KXH53436.1"/>
    </source>
</evidence>
<sequence>MAGSRLDRLYAQLLADHPYGWALFKKATTYDIQPGNCGYFDTEGDWHTIVDLTSNPEDLVRDGWKAPGTRIGDNGATPDQMEWGPKYSNSVTSRRIGGSVGSSLAVAPVEVSATVLFEGGSSESAVLVAENPVYRRRVGDENMAMQWMKDNTREMLRQHRETIKTHGIWIVTKTYATRRCAVAIMTSRTSSVELGLTANAQGLLTLGPTNLWFKSNGSSCVEIHQGRDDEEAIVVFMSGIYFSQKLIGSTLKPLRDPKKQASALFRGGREKQSSSEYSANGDGVEEENIVIRAEFFPPQPRTDC</sequence>
<dbReference type="EMBL" id="JEMN01000979">
    <property type="protein sequence ID" value="KXH53436.1"/>
    <property type="molecule type" value="Genomic_DNA"/>
</dbReference>
<dbReference type="Proteomes" id="UP000070054">
    <property type="component" value="Unassembled WGS sequence"/>
</dbReference>
<gene>
    <name evidence="2" type="ORF">CNYM01_01181</name>
</gene>